<reference evidence="2" key="1">
    <citation type="submission" date="2019-09" db="EMBL/GenBank/DDBJ databases">
        <authorList>
            <person name="Zhang L."/>
        </authorList>
    </citation>
    <scope>NUCLEOTIDE SEQUENCE</scope>
</reference>
<dbReference type="AlphaFoldDB" id="A0A5K0Y528"/>
<dbReference type="PANTHER" id="PTHR36036">
    <property type="entry name" value="PROLINE-RICH FAMILY PROTEIN"/>
    <property type="match status" value="1"/>
</dbReference>
<protein>
    <submittedName>
        <fullName evidence="2">Uncharacterized protein</fullName>
    </submittedName>
</protein>
<dbReference type="Gramene" id="NC11G0115880.1">
    <property type="protein sequence ID" value="NC11G0115880.1:cds"/>
    <property type="gene ID" value="NC11G0115880"/>
</dbReference>
<gene>
    <name evidence="2" type="ORF">NYM_LOCUS6082</name>
</gene>
<dbReference type="InterPro" id="IPR040277">
    <property type="entry name" value="Os04g0629400-like"/>
</dbReference>
<sequence length="99" mass="10000">MCYVGKATKIFIVVVSILAFTGLVLAFHFVRHGTNNKAHQPLGCSSASGFFCPPPFYPQPIPAVTVGAGPPFSAPGPPPPSLGGGDGGGVRSSPGPMHA</sequence>
<organism evidence="2">
    <name type="scientific">Nymphaea colorata</name>
    <name type="common">pocket water lily</name>
    <dbReference type="NCBI Taxonomy" id="210225"/>
    <lineage>
        <taxon>Eukaryota</taxon>
        <taxon>Viridiplantae</taxon>
        <taxon>Streptophyta</taxon>
        <taxon>Embryophyta</taxon>
        <taxon>Tracheophyta</taxon>
        <taxon>Spermatophyta</taxon>
        <taxon>Magnoliopsida</taxon>
        <taxon>Nymphaeales</taxon>
        <taxon>Nymphaeaceae</taxon>
        <taxon>Nymphaea</taxon>
    </lineage>
</organism>
<dbReference type="PANTHER" id="PTHR36036:SF1">
    <property type="entry name" value="PROLINE-RICH FAMILY PROTEIN"/>
    <property type="match status" value="1"/>
</dbReference>
<feature type="compositionally biased region" description="Pro residues" evidence="1">
    <location>
        <begin position="72"/>
        <end position="81"/>
    </location>
</feature>
<proteinExistence type="predicted"/>
<dbReference type="EMBL" id="LR721776">
    <property type="protein sequence ID" value="VVV72418.1"/>
    <property type="molecule type" value="Genomic_DNA"/>
</dbReference>
<accession>A0A5K0Y528</accession>
<evidence type="ECO:0000313" key="2">
    <source>
        <dbReference type="EMBL" id="VVV72418.1"/>
    </source>
</evidence>
<evidence type="ECO:0000256" key="1">
    <source>
        <dbReference type="SAM" id="MobiDB-lite"/>
    </source>
</evidence>
<feature type="region of interest" description="Disordered" evidence="1">
    <location>
        <begin position="68"/>
        <end position="99"/>
    </location>
</feature>
<name>A0A5K0Y528_9MAGN</name>